<dbReference type="InterPro" id="IPR035269">
    <property type="entry name" value="PSMD9"/>
</dbReference>
<keyword evidence="6" id="KW-1185">Reference proteome</keyword>
<dbReference type="GeneID" id="85224332"/>
<dbReference type="AlphaFoldDB" id="A0AAF0F0S7"/>
<evidence type="ECO:0000256" key="1">
    <source>
        <dbReference type="ARBA" id="ARBA00023186"/>
    </source>
</evidence>
<accession>A0AAF0F0S7</accession>
<dbReference type="SUPFAM" id="SSF50156">
    <property type="entry name" value="PDZ domain-like"/>
    <property type="match status" value="1"/>
</dbReference>
<feature type="region of interest" description="Disordered" evidence="2">
    <location>
        <begin position="90"/>
        <end position="114"/>
    </location>
</feature>
<dbReference type="Gene3D" id="2.30.42.10">
    <property type="match status" value="1"/>
</dbReference>
<evidence type="ECO:0000313" key="5">
    <source>
        <dbReference type="EMBL" id="WFD37736.1"/>
    </source>
</evidence>
<name>A0AAF0F0S7_9BASI</name>
<dbReference type="GO" id="GO:0005634">
    <property type="term" value="C:nucleus"/>
    <property type="evidence" value="ECO:0007669"/>
    <property type="project" value="TreeGrafter"/>
</dbReference>
<dbReference type="GO" id="GO:0005737">
    <property type="term" value="C:cytoplasm"/>
    <property type="evidence" value="ECO:0007669"/>
    <property type="project" value="TreeGrafter"/>
</dbReference>
<dbReference type="PANTHER" id="PTHR12651:SF1">
    <property type="entry name" value="26S PROTEASOME NON-ATPASE REGULATORY SUBUNIT 9"/>
    <property type="match status" value="1"/>
</dbReference>
<dbReference type="Proteomes" id="UP001217754">
    <property type="component" value="Chromosome 1"/>
</dbReference>
<evidence type="ECO:0000313" key="6">
    <source>
        <dbReference type="Proteomes" id="UP001217754"/>
    </source>
</evidence>
<dbReference type="GO" id="GO:0070682">
    <property type="term" value="P:proteasome regulatory particle assembly"/>
    <property type="evidence" value="ECO:0007669"/>
    <property type="project" value="InterPro"/>
</dbReference>
<evidence type="ECO:0000256" key="3">
    <source>
        <dbReference type="SAM" id="Phobius"/>
    </source>
</evidence>
<proteinExistence type="predicted"/>
<feature type="transmembrane region" description="Helical" evidence="3">
    <location>
        <begin position="304"/>
        <end position="324"/>
    </location>
</feature>
<evidence type="ECO:0000256" key="2">
    <source>
        <dbReference type="SAM" id="MobiDB-lite"/>
    </source>
</evidence>
<dbReference type="PANTHER" id="PTHR12651">
    <property type="entry name" value="26S PROTEASOME NON-ATPASE REGULATORY SUBUNIT 9"/>
    <property type="match status" value="1"/>
</dbReference>
<feature type="compositionally biased region" description="Pro residues" evidence="2">
    <location>
        <begin position="104"/>
        <end position="114"/>
    </location>
</feature>
<feature type="transmembrane region" description="Helical" evidence="3">
    <location>
        <begin position="246"/>
        <end position="267"/>
    </location>
</feature>
<feature type="transmembrane region" description="Helical" evidence="3">
    <location>
        <begin position="279"/>
        <end position="298"/>
    </location>
</feature>
<keyword evidence="3" id="KW-1133">Transmembrane helix</keyword>
<keyword evidence="3" id="KW-0472">Membrane</keyword>
<reference evidence="5" key="1">
    <citation type="submission" date="2023-03" db="EMBL/GenBank/DDBJ databases">
        <title>Mating type loci evolution in Malassezia.</title>
        <authorList>
            <person name="Coelho M.A."/>
        </authorList>
    </citation>
    <scope>NUCLEOTIDE SEQUENCE</scope>
    <source>
        <strain evidence="5">CBS 9431</strain>
    </source>
</reference>
<keyword evidence="3" id="KW-0812">Transmembrane</keyword>
<dbReference type="Pfam" id="PF18265">
    <property type="entry name" value="Nas2_N"/>
    <property type="match status" value="1"/>
</dbReference>
<dbReference type="Gene3D" id="6.10.140.1710">
    <property type="match status" value="1"/>
</dbReference>
<feature type="transmembrane region" description="Helical" evidence="3">
    <location>
        <begin position="429"/>
        <end position="454"/>
    </location>
</feature>
<sequence length="479" mass="52045">MNIQARSEALRLSEQRKRIDQEIEAQWSVLTSRNVTLTSPLVDTEGFPIAGLDIAAVRTARNQIHVLTNDRQKIDAELKKLLECALAGNGAQRGSAGPTHTVPTPAPDAPPEPPVVATRPVAVRSVAPESPAATAGLAAGDVVLAFADLDPLTSVRLGDLPPHVRDGAPVPVRVARVLPDGRKVDLVLTLTPSSAWGGRGLLGGWLKACNILSYLFFTSSNLYAALGGDSTRFGHPIQTYLTPAQWLFGIWPVINTLFLGLLVYQFFPRGSKVVIEQLGWRFPALFFLNSLYTTLYSLQGSRVLNLLAFLVLCIVAGFVSYLYGSLRTGPEPETWADRFLVHLPISLYHGFVVVIFFVAAFAVAGVDAHEHKAGILTKLLVFVTLFFMESTAAGYVFYGNGDIAGATVISLGLLAIYQEQTSSRFIHWSALYVFVLIYSVFFVISFIAVLRAIAAAFQVQREGLYTAQSTDEEAAPLVR</sequence>
<protein>
    <recommendedName>
        <fullName evidence="4">Nas2 N-terminal domain-containing protein</fullName>
    </recommendedName>
</protein>
<dbReference type="EMBL" id="CP119958">
    <property type="protein sequence ID" value="WFD37736.1"/>
    <property type="molecule type" value="Genomic_DNA"/>
</dbReference>
<organism evidence="5 6">
    <name type="scientific">Malassezia japonica</name>
    <dbReference type="NCBI Taxonomy" id="223818"/>
    <lineage>
        <taxon>Eukaryota</taxon>
        <taxon>Fungi</taxon>
        <taxon>Dikarya</taxon>
        <taxon>Basidiomycota</taxon>
        <taxon>Ustilaginomycotina</taxon>
        <taxon>Malasseziomycetes</taxon>
        <taxon>Malasseziales</taxon>
        <taxon>Malasseziaceae</taxon>
        <taxon>Malassezia</taxon>
    </lineage>
</organism>
<dbReference type="InterPro" id="IPR036034">
    <property type="entry name" value="PDZ_sf"/>
</dbReference>
<dbReference type="RefSeq" id="XP_060120633.1">
    <property type="nucleotide sequence ID" value="XM_060264650.1"/>
</dbReference>
<dbReference type="InterPro" id="IPR040815">
    <property type="entry name" value="Nas2_N"/>
</dbReference>
<evidence type="ECO:0000259" key="4">
    <source>
        <dbReference type="Pfam" id="PF18265"/>
    </source>
</evidence>
<feature type="domain" description="Nas2 N-terminal" evidence="4">
    <location>
        <begin position="11"/>
        <end position="83"/>
    </location>
</feature>
<feature type="transmembrane region" description="Helical" evidence="3">
    <location>
        <begin position="345"/>
        <end position="365"/>
    </location>
</feature>
<gene>
    <name evidence="5" type="ORF">MJAP1_000683</name>
</gene>
<keyword evidence="1" id="KW-0143">Chaperone</keyword>